<organism evidence="2 3">
    <name type="scientific">Sneathiella marina</name>
    <dbReference type="NCBI Taxonomy" id="2950108"/>
    <lineage>
        <taxon>Bacteria</taxon>
        <taxon>Pseudomonadati</taxon>
        <taxon>Pseudomonadota</taxon>
        <taxon>Alphaproteobacteria</taxon>
        <taxon>Sneathiellales</taxon>
        <taxon>Sneathiellaceae</taxon>
        <taxon>Sneathiella</taxon>
    </lineage>
</organism>
<sequence length="103" mass="11886">MNGIHDLGGMDGLGPVKAEQNEPVFHDEWEKRMMGMFVSCFAGGHYNVDEFRHAIERMDPAHYLESSYYEHWLSSLETLLTEKGVVTQDELDERKKHIAMEDA</sequence>
<dbReference type="EMBL" id="CP098747">
    <property type="protein sequence ID" value="USG62536.1"/>
    <property type="molecule type" value="Genomic_DNA"/>
</dbReference>
<feature type="domain" description="Nitrile hydratase beta subunit-like N-terminal" evidence="1">
    <location>
        <begin position="1"/>
        <end position="98"/>
    </location>
</feature>
<gene>
    <name evidence="2" type="ORF">NBZ79_06055</name>
</gene>
<dbReference type="Pfam" id="PF21006">
    <property type="entry name" value="NHase_beta_N"/>
    <property type="match status" value="1"/>
</dbReference>
<dbReference type="InterPro" id="IPR049054">
    <property type="entry name" value="CN_hydtase_beta-like_N"/>
</dbReference>
<dbReference type="Gene3D" id="1.10.472.20">
    <property type="entry name" value="Nitrile hydratase, beta subunit"/>
    <property type="match status" value="1"/>
</dbReference>
<dbReference type="Proteomes" id="UP001056291">
    <property type="component" value="Chromosome"/>
</dbReference>
<dbReference type="InterPro" id="IPR042262">
    <property type="entry name" value="CN_hydtase_beta_C"/>
</dbReference>
<evidence type="ECO:0000259" key="1">
    <source>
        <dbReference type="Pfam" id="PF21006"/>
    </source>
</evidence>
<name>A0ABY4W6P9_9PROT</name>
<dbReference type="SUPFAM" id="SSF50090">
    <property type="entry name" value="Electron transport accessory proteins"/>
    <property type="match status" value="1"/>
</dbReference>
<keyword evidence="3" id="KW-1185">Reference proteome</keyword>
<reference evidence="2" key="1">
    <citation type="submission" date="2022-06" db="EMBL/GenBank/DDBJ databases">
        <title>Sneathiella actinostolidae sp. nov., isolated from a sea anemonein the Western Pacific Ocean.</title>
        <authorList>
            <person name="Wei M.J."/>
        </authorList>
    </citation>
    <scope>NUCLEOTIDE SEQUENCE</scope>
    <source>
        <strain evidence="2">PHK-P5</strain>
    </source>
</reference>
<evidence type="ECO:0000313" key="3">
    <source>
        <dbReference type="Proteomes" id="UP001056291"/>
    </source>
</evidence>
<accession>A0ABY4W6P9</accession>
<proteinExistence type="predicted"/>
<evidence type="ECO:0000313" key="2">
    <source>
        <dbReference type="EMBL" id="USG62536.1"/>
    </source>
</evidence>
<dbReference type="InterPro" id="IPR008990">
    <property type="entry name" value="Elect_transpt_acc-like_dom_sf"/>
</dbReference>
<protein>
    <submittedName>
        <fullName evidence="2">Nitrile hydratase subunit beta</fullName>
    </submittedName>
</protein>